<reference evidence="1 2" key="1">
    <citation type="submission" date="2024-07" db="EMBL/GenBank/DDBJ databases">
        <title>Section-level genome sequencing and comparative genomics of Aspergillus sections Usti and Cavernicolus.</title>
        <authorList>
            <consortium name="Lawrence Berkeley National Laboratory"/>
            <person name="Nybo J.L."/>
            <person name="Vesth T.C."/>
            <person name="Theobald S."/>
            <person name="Frisvad J.C."/>
            <person name="Larsen T.O."/>
            <person name="Kjaerboelling I."/>
            <person name="Rothschild-Mancinelli K."/>
            <person name="Lyhne E.K."/>
            <person name="Kogle M.E."/>
            <person name="Barry K."/>
            <person name="Clum A."/>
            <person name="Na H."/>
            <person name="Ledsgaard L."/>
            <person name="Lin J."/>
            <person name="Lipzen A."/>
            <person name="Kuo A."/>
            <person name="Riley R."/>
            <person name="Mondo S."/>
            <person name="Labutti K."/>
            <person name="Haridas S."/>
            <person name="Pangalinan J."/>
            <person name="Salamov A.A."/>
            <person name="Simmons B.A."/>
            <person name="Magnuson J.K."/>
            <person name="Chen J."/>
            <person name="Drula E."/>
            <person name="Henrissat B."/>
            <person name="Wiebenga A."/>
            <person name="Lubbers R.J."/>
            <person name="Gomes A.C."/>
            <person name="Macurrencykelacurrency M.R."/>
            <person name="Stajich J."/>
            <person name="Grigoriev I.V."/>
            <person name="Mortensen U.H."/>
            <person name="De Vries R.P."/>
            <person name="Baker S.E."/>
            <person name="Andersen M.R."/>
        </authorList>
    </citation>
    <scope>NUCLEOTIDE SEQUENCE [LARGE SCALE GENOMIC DNA]</scope>
    <source>
        <strain evidence="1 2">CBS 449.75</strain>
    </source>
</reference>
<dbReference type="Proteomes" id="UP001610432">
    <property type="component" value="Unassembled WGS sequence"/>
</dbReference>
<dbReference type="RefSeq" id="XP_070883122.1">
    <property type="nucleotide sequence ID" value="XM_071029918.1"/>
</dbReference>
<keyword evidence="2" id="KW-1185">Reference proteome</keyword>
<proteinExistence type="predicted"/>
<feature type="non-terminal residue" evidence="1">
    <location>
        <position position="51"/>
    </location>
</feature>
<accession>A0ABR4LHY5</accession>
<evidence type="ECO:0000313" key="1">
    <source>
        <dbReference type="EMBL" id="KAL2864143.1"/>
    </source>
</evidence>
<comment type="caution">
    <text evidence="1">The sequence shown here is derived from an EMBL/GenBank/DDBJ whole genome shotgun (WGS) entry which is preliminary data.</text>
</comment>
<gene>
    <name evidence="1" type="ORF">BJX67DRAFT_361768</name>
</gene>
<sequence>MDLELIMGTQDPGFFTGKGIKLGTALRFIRDIPEWFALQGNLRESVSRFQM</sequence>
<dbReference type="GeneID" id="98144990"/>
<name>A0ABR4LHY5_9EURO</name>
<protein>
    <submittedName>
        <fullName evidence="1">Uncharacterized protein</fullName>
    </submittedName>
</protein>
<evidence type="ECO:0000313" key="2">
    <source>
        <dbReference type="Proteomes" id="UP001610432"/>
    </source>
</evidence>
<dbReference type="EMBL" id="JBFXLQ010000043">
    <property type="protein sequence ID" value="KAL2864143.1"/>
    <property type="molecule type" value="Genomic_DNA"/>
</dbReference>
<organism evidence="1 2">
    <name type="scientific">Aspergillus lucknowensis</name>
    <dbReference type="NCBI Taxonomy" id="176173"/>
    <lineage>
        <taxon>Eukaryota</taxon>
        <taxon>Fungi</taxon>
        <taxon>Dikarya</taxon>
        <taxon>Ascomycota</taxon>
        <taxon>Pezizomycotina</taxon>
        <taxon>Eurotiomycetes</taxon>
        <taxon>Eurotiomycetidae</taxon>
        <taxon>Eurotiales</taxon>
        <taxon>Aspergillaceae</taxon>
        <taxon>Aspergillus</taxon>
        <taxon>Aspergillus subgen. Nidulantes</taxon>
    </lineage>
</organism>